<sequence length="77" mass="8379">TLREGAKCPVDICSAPTGVERRRTAAMWKMSLKRPAAGGESSKAGFFLVILPQQKKMCKILRDFAVLPAVAFQTGLQ</sequence>
<feature type="non-terminal residue" evidence="1">
    <location>
        <position position="1"/>
    </location>
</feature>
<evidence type="ECO:0000313" key="1">
    <source>
        <dbReference type="EMBL" id="HIX66745.1"/>
    </source>
</evidence>
<organism evidence="1 2">
    <name type="scientific">Candidatus Anaerostipes excrementavium</name>
    <dbReference type="NCBI Taxonomy" id="2838463"/>
    <lineage>
        <taxon>Bacteria</taxon>
        <taxon>Bacillati</taxon>
        <taxon>Bacillota</taxon>
        <taxon>Clostridia</taxon>
        <taxon>Lachnospirales</taxon>
        <taxon>Lachnospiraceae</taxon>
        <taxon>Anaerostipes</taxon>
    </lineage>
</organism>
<name>A0A9D2B831_9FIRM</name>
<reference evidence="1" key="1">
    <citation type="journal article" date="2021" name="PeerJ">
        <title>Extensive microbial diversity within the chicken gut microbiome revealed by metagenomics and culture.</title>
        <authorList>
            <person name="Gilroy R."/>
            <person name="Ravi A."/>
            <person name="Getino M."/>
            <person name="Pursley I."/>
            <person name="Horton D.L."/>
            <person name="Alikhan N.F."/>
            <person name="Baker D."/>
            <person name="Gharbi K."/>
            <person name="Hall N."/>
            <person name="Watson M."/>
            <person name="Adriaenssens E.M."/>
            <person name="Foster-Nyarko E."/>
            <person name="Jarju S."/>
            <person name="Secka A."/>
            <person name="Antonio M."/>
            <person name="Oren A."/>
            <person name="Chaudhuri R.R."/>
            <person name="La Ragione R."/>
            <person name="Hildebrand F."/>
            <person name="Pallen M.J."/>
        </authorList>
    </citation>
    <scope>NUCLEOTIDE SEQUENCE</scope>
    <source>
        <strain evidence="1">CHK191-13928</strain>
    </source>
</reference>
<protein>
    <submittedName>
        <fullName evidence="1">Uncharacterized protein</fullName>
    </submittedName>
</protein>
<dbReference type="EMBL" id="DXEM01000004">
    <property type="protein sequence ID" value="HIX66745.1"/>
    <property type="molecule type" value="Genomic_DNA"/>
</dbReference>
<proteinExistence type="predicted"/>
<accession>A0A9D2B831</accession>
<comment type="caution">
    <text evidence="1">The sequence shown here is derived from an EMBL/GenBank/DDBJ whole genome shotgun (WGS) entry which is preliminary data.</text>
</comment>
<dbReference type="Proteomes" id="UP000886721">
    <property type="component" value="Unassembled WGS sequence"/>
</dbReference>
<dbReference type="AlphaFoldDB" id="A0A9D2B831"/>
<reference evidence="1" key="2">
    <citation type="submission" date="2021-04" db="EMBL/GenBank/DDBJ databases">
        <authorList>
            <person name="Gilroy R."/>
        </authorList>
    </citation>
    <scope>NUCLEOTIDE SEQUENCE</scope>
    <source>
        <strain evidence="1">CHK191-13928</strain>
    </source>
</reference>
<gene>
    <name evidence="1" type="ORF">H9735_01315</name>
</gene>
<evidence type="ECO:0000313" key="2">
    <source>
        <dbReference type="Proteomes" id="UP000886721"/>
    </source>
</evidence>